<dbReference type="Gene3D" id="1.10.940.10">
    <property type="entry name" value="NusB-like"/>
    <property type="match status" value="1"/>
</dbReference>
<dbReference type="GO" id="GO:0031564">
    <property type="term" value="P:transcription antitermination"/>
    <property type="evidence" value="ECO:0007669"/>
    <property type="project" value="UniProtKB-KW"/>
</dbReference>
<dbReference type="InterPro" id="IPR011605">
    <property type="entry name" value="NusB_fam"/>
</dbReference>
<keyword evidence="9" id="KW-1185">Reference proteome</keyword>
<reference evidence="8 9" key="1">
    <citation type="journal article" date="2006" name="Extremophiles">
        <title>Characterization of Exiguobacterium isolates from the Siberian permafrost. Description of Exiguobacterium sibiricum sp. nov.</title>
        <authorList>
            <person name="Rodrigues D.F."/>
            <person name="Goris J."/>
            <person name="Vishnivetskaya T."/>
            <person name="Gilichinsky D."/>
            <person name="Thomashow M.F."/>
            <person name="Tiedje J.M."/>
        </authorList>
    </citation>
    <scope>NUCLEOTIDE SEQUENCE [LARGE SCALE GENOMIC DNA]</scope>
    <source>
        <strain evidence="9">DSM 17290 / CIP 109462 / JCM 13490 / 255-15</strain>
    </source>
</reference>
<dbReference type="PANTHER" id="PTHR11078">
    <property type="entry name" value="N UTILIZATION SUBSTANCE PROTEIN B-RELATED"/>
    <property type="match status" value="1"/>
</dbReference>
<evidence type="ECO:0000256" key="1">
    <source>
        <dbReference type="ARBA" id="ARBA00005952"/>
    </source>
</evidence>
<dbReference type="EMBL" id="CP001022">
    <property type="protein sequence ID" value="ACB60383.1"/>
    <property type="molecule type" value="Genomic_DNA"/>
</dbReference>
<dbReference type="Pfam" id="PF01029">
    <property type="entry name" value="NusB"/>
    <property type="match status" value="1"/>
</dbReference>
<dbReference type="GO" id="GO:0005829">
    <property type="term" value="C:cytosol"/>
    <property type="evidence" value="ECO:0007669"/>
    <property type="project" value="TreeGrafter"/>
</dbReference>
<sequence>MMKRHMARELAVQSLFQMELSDLSAQEAIEFAVEGKEYDTFVTRLVEGVEANKPEIDQKLRAALVNWSFERIGNIERTILRLAVYELLFEAKIPVRVTINEAIELTKAFADEEATKIVNGVLGKVAQEVEQNGLKENPQSN</sequence>
<evidence type="ECO:0000313" key="8">
    <source>
        <dbReference type="EMBL" id="ACB60383.1"/>
    </source>
</evidence>
<comment type="function">
    <text evidence="6">Involved in transcription antitermination. Required for transcription of ribosomal RNA (rRNA) genes. Binds specifically to the boxA antiterminator sequence of the ribosomal RNA (rrn) operons.</text>
</comment>
<dbReference type="SMR" id="B1YLQ0"/>
<dbReference type="HAMAP" id="MF_00073">
    <property type="entry name" value="NusB"/>
    <property type="match status" value="1"/>
</dbReference>
<name>B1YLQ0_EXIS2</name>
<keyword evidence="2 6" id="KW-0889">Transcription antitermination</keyword>
<dbReference type="Proteomes" id="UP000001681">
    <property type="component" value="Chromosome"/>
</dbReference>
<dbReference type="RefSeq" id="WP_012369807.1">
    <property type="nucleotide sequence ID" value="NC_010556.1"/>
</dbReference>
<keyword evidence="3 6" id="KW-0694">RNA-binding</keyword>
<evidence type="ECO:0000256" key="3">
    <source>
        <dbReference type="ARBA" id="ARBA00022884"/>
    </source>
</evidence>
<dbReference type="STRING" id="262543.Exig_0903"/>
<keyword evidence="4 6" id="KW-0805">Transcription regulation</keyword>
<dbReference type="NCBIfam" id="TIGR01951">
    <property type="entry name" value="nusB"/>
    <property type="match status" value="1"/>
</dbReference>
<evidence type="ECO:0000313" key="9">
    <source>
        <dbReference type="Proteomes" id="UP000001681"/>
    </source>
</evidence>
<dbReference type="SUPFAM" id="SSF48013">
    <property type="entry name" value="NusB-like"/>
    <property type="match status" value="1"/>
</dbReference>
<evidence type="ECO:0000256" key="4">
    <source>
        <dbReference type="ARBA" id="ARBA00023015"/>
    </source>
</evidence>
<dbReference type="PANTHER" id="PTHR11078:SF3">
    <property type="entry name" value="ANTITERMINATION NUSB DOMAIN-CONTAINING PROTEIN"/>
    <property type="match status" value="1"/>
</dbReference>
<dbReference type="GO" id="GO:0003723">
    <property type="term" value="F:RNA binding"/>
    <property type="evidence" value="ECO:0007669"/>
    <property type="project" value="UniProtKB-UniRule"/>
</dbReference>
<reference evidence="8 9" key="2">
    <citation type="journal article" date="2008" name="BMC Genomics">
        <title>Architecture of thermal adaptation in an Exiguobacterium sibiricum strain isolated from 3 million year old permafrost: a genome and transcriptome approach.</title>
        <authorList>
            <person name="Rodrigues D.F."/>
            <person name="Ivanova N."/>
            <person name="He Z."/>
            <person name="Huebner M."/>
            <person name="Zhou J."/>
            <person name="Tiedje J.M."/>
        </authorList>
    </citation>
    <scope>NUCLEOTIDE SEQUENCE [LARGE SCALE GENOMIC DNA]</scope>
    <source>
        <strain evidence="9">DSM 17290 / CIP 109462 / JCM 13490 / 255-15</strain>
    </source>
</reference>
<keyword evidence="5 6" id="KW-0804">Transcription</keyword>
<organism evidence="8 9">
    <name type="scientific">Exiguobacterium sibiricum (strain DSM 17290 / CCUG 55495 / CIP 109462 / JCM 13490 / 255-15)</name>
    <dbReference type="NCBI Taxonomy" id="262543"/>
    <lineage>
        <taxon>Bacteria</taxon>
        <taxon>Bacillati</taxon>
        <taxon>Bacillota</taxon>
        <taxon>Bacilli</taxon>
        <taxon>Bacillales</taxon>
        <taxon>Bacillales Family XII. Incertae Sedis</taxon>
        <taxon>Exiguobacterium</taxon>
    </lineage>
</organism>
<dbReference type="HOGENOM" id="CLU_087843_3_1_9"/>
<dbReference type="KEGG" id="esi:Exig_0903"/>
<dbReference type="eggNOG" id="COG0781">
    <property type="taxonomic scope" value="Bacteria"/>
</dbReference>
<dbReference type="CDD" id="cd00619">
    <property type="entry name" value="Terminator_NusB"/>
    <property type="match status" value="1"/>
</dbReference>
<protein>
    <recommendedName>
        <fullName evidence="6">Transcription antitermination protein NusB</fullName>
    </recommendedName>
    <alternativeName>
        <fullName evidence="6">Antitermination factor NusB</fullName>
    </alternativeName>
</protein>
<comment type="similarity">
    <text evidence="1 6">Belongs to the NusB family.</text>
</comment>
<evidence type="ECO:0000256" key="6">
    <source>
        <dbReference type="HAMAP-Rule" id="MF_00073"/>
    </source>
</evidence>
<dbReference type="InterPro" id="IPR006027">
    <property type="entry name" value="NusB_RsmB_TIM44"/>
</dbReference>
<evidence type="ECO:0000256" key="2">
    <source>
        <dbReference type="ARBA" id="ARBA00022814"/>
    </source>
</evidence>
<dbReference type="InterPro" id="IPR035926">
    <property type="entry name" value="NusB-like_sf"/>
</dbReference>
<proteinExistence type="inferred from homology"/>
<accession>B1YLQ0</accession>
<reference evidence="9" key="3">
    <citation type="submission" date="2008-04" db="EMBL/GenBank/DDBJ databases">
        <title>Complete sequence of chromosome of Exiguobacterium sibiricum 255-15.</title>
        <authorList>
            <consortium name="US DOE Joint Genome Institute"/>
            <person name="Copeland A."/>
            <person name="Lucas S."/>
            <person name="Lapidus A."/>
            <person name="Glavina del Rio T."/>
            <person name="Dalin E."/>
            <person name="Tice H."/>
            <person name="Bruce D."/>
            <person name="Goodwin L."/>
            <person name="Pitluck S."/>
            <person name="Kiss H."/>
            <person name="Chertkov O."/>
            <person name="Monk C."/>
            <person name="Brettin T."/>
            <person name="Detter J.C."/>
            <person name="Han C."/>
            <person name="Kuske C.R."/>
            <person name="Schmutz J."/>
            <person name="Larimer F."/>
            <person name="Land M."/>
            <person name="Hauser L."/>
            <person name="Kyrpides N."/>
            <person name="Mikhailova N."/>
            <person name="Vishnivetskaya T."/>
            <person name="Rodrigues D.F."/>
            <person name="Gilichinsky D."/>
            <person name="Tiedje J."/>
            <person name="Richardson P."/>
        </authorList>
    </citation>
    <scope>NUCLEOTIDE SEQUENCE [LARGE SCALE GENOMIC DNA]</scope>
    <source>
        <strain evidence="9">DSM 17290 / CIP 109462 / JCM 13490 / 255-15</strain>
    </source>
</reference>
<gene>
    <name evidence="6" type="primary">nusB</name>
    <name evidence="8" type="ordered locus">Exig_0903</name>
</gene>
<dbReference type="OrthoDB" id="9811381at2"/>
<evidence type="ECO:0000259" key="7">
    <source>
        <dbReference type="Pfam" id="PF01029"/>
    </source>
</evidence>
<dbReference type="GO" id="GO:0006353">
    <property type="term" value="P:DNA-templated transcription termination"/>
    <property type="evidence" value="ECO:0007669"/>
    <property type="project" value="UniProtKB-UniRule"/>
</dbReference>
<feature type="domain" description="NusB/RsmB/TIM44" evidence="7">
    <location>
        <begin position="6"/>
        <end position="126"/>
    </location>
</feature>
<dbReference type="AlphaFoldDB" id="B1YLQ0"/>
<evidence type="ECO:0000256" key="5">
    <source>
        <dbReference type="ARBA" id="ARBA00023163"/>
    </source>
</evidence>